<dbReference type="EMBL" id="CP049257">
    <property type="protein sequence ID" value="QIG43451.1"/>
    <property type="molecule type" value="Genomic_DNA"/>
</dbReference>
<dbReference type="GO" id="GO:0030246">
    <property type="term" value="F:carbohydrate binding"/>
    <property type="evidence" value="ECO:0007669"/>
    <property type="project" value="InterPro"/>
</dbReference>
<dbReference type="AlphaFoldDB" id="A0A6G6WDM6"/>
<dbReference type="InterPro" id="IPR014718">
    <property type="entry name" value="GH-type_carb-bd"/>
</dbReference>
<accession>A0A6G6WDM6</accession>
<dbReference type="KEGG" id="nano:G5V58_12365"/>
<dbReference type="PANTHER" id="PTHR10091">
    <property type="entry name" value="ALDOSE-1-EPIMERASE"/>
    <property type="match status" value="1"/>
</dbReference>
<gene>
    <name evidence="1" type="ORF">G5V58_12365</name>
</gene>
<organism evidence="1 2">
    <name type="scientific">Nocardioides anomalus</name>
    <dbReference type="NCBI Taxonomy" id="2712223"/>
    <lineage>
        <taxon>Bacteria</taxon>
        <taxon>Bacillati</taxon>
        <taxon>Actinomycetota</taxon>
        <taxon>Actinomycetes</taxon>
        <taxon>Propionibacteriales</taxon>
        <taxon>Nocardioidaceae</taxon>
        <taxon>Nocardioides</taxon>
    </lineage>
</organism>
<dbReference type="Proteomes" id="UP000502996">
    <property type="component" value="Chromosome"/>
</dbReference>
<name>A0A6G6WDM6_9ACTN</name>
<dbReference type="GO" id="GO:0006006">
    <property type="term" value="P:glucose metabolic process"/>
    <property type="evidence" value="ECO:0007669"/>
    <property type="project" value="TreeGrafter"/>
</dbReference>
<dbReference type="SUPFAM" id="SSF74650">
    <property type="entry name" value="Galactose mutarotase-like"/>
    <property type="match status" value="1"/>
</dbReference>
<protein>
    <submittedName>
        <fullName evidence="1">Aldose 1-epimerase family protein</fullName>
    </submittedName>
</protein>
<dbReference type="GO" id="GO:0004034">
    <property type="term" value="F:aldose 1-epimerase activity"/>
    <property type="evidence" value="ECO:0007669"/>
    <property type="project" value="TreeGrafter"/>
</dbReference>
<dbReference type="Gene3D" id="2.70.98.10">
    <property type="match status" value="1"/>
</dbReference>
<dbReference type="InterPro" id="IPR011013">
    <property type="entry name" value="Gal_mutarotase_sf_dom"/>
</dbReference>
<reference evidence="1 2" key="1">
    <citation type="submission" date="2020-02" db="EMBL/GenBank/DDBJ databases">
        <title>Full genome sequence of Nocardioides sp. R-3366.</title>
        <authorList>
            <person name="Im W.-T."/>
        </authorList>
    </citation>
    <scope>NUCLEOTIDE SEQUENCE [LARGE SCALE GENOMIC DNA]</scope>
    <source>
        <strain evidence="1 2">R-3366</strain>
    </source>
</reference>
<dbReference type="RefSeq" id="WP_165233000.1">
    <property type="nucleotide sequence ID" value="NZ_CP049257.1"/>
</dbReference>
<keyword evidence="2" id="KW-1185">Reference proteome</keyword>
<proteinExistence type="predicted"/>
<dbReference type="InterPro" id="IPR008183">
    <property type="entry name" value="Aldose_1/G6P_1-epimerase"/>
</dbReference>
<evidence type="ECO:0000313" key="1">
    <source>
        <dbReference type="EMBL" id="QIG43451.1"/>
    </source>
</evidence>
<dbReference type="PANTHER" id="PTHR10091:SF0">
    <property type="entry name" value="GALACTOSE MUTAROTASE"/>
    <property type="match status" value="1"/>
</dbReference>
<dbReference type="Pfam" id="PF01263">
    <property type="entry name" value="Aldose_epim"/>
    <property type="match status" value="1"/>
</dbReference>
<evidence type="ECO:0000313" key="2">
    <source>
        <dbReference type="Proteomes" id="UP000502996"/>
    </source>
</evidence>
<dbReference type="GO" id="GO:0033499">
    <property type="term" value="P:galactose catabolic process via UDP-galactose, Leloir pathway"/>
    <property type="evidence" value="ECO:0007669"/>
    <property type="project" value="TreeGrafter"/>
</dbReference>
<sequence length="296" mass="31393">MVAPSGEQHEISSGDYRAVVTQSGAALRSLTHEGRDLVDGFGADEMSAGGRGQVLAPWPNRIRDGQYSFAGRDLQLPLTEPARHNASHGLVRWASFAVLEQADDAVRLGYRVPAQSGYPWTLDVSVRYAVGPDGLTVTTRALNQSGSPAPFAAGHHPYLTAGAGPCDAWSLTLTAGTRVLADPERKLPTGTEPVAGTAYDFADGRVIGDLVLDHAFGGWGGSAVLRGPEAAVELWADEAWGWVMVYTGDDNAEGTRRRSVALEPMTAPADAFNSGEGLRVLEPGEAFEAAWGIRRL</sequence>
<dbReference type="InterPro" id="IPR037480">
    <property type="entry name" value="YihR-like"/>
</dbReference>
<dbReference type="CDD" id="cd09022">
    <property type="entry name" value="Aldose_epim_Ec_YihR"/>
    <property type="match status" value="1"/>
</dbReference>